<dbReference type="SUPFAM" id="SSF46894">
    <property type="entry name" value="C-terminal effector domain of the bipartite response regulators"/>
    <property type="match status" value="1"/>
</dbReference>
<evidence type="ECO:0000259" key="4">
    <source>
        <dbReference type="PROSITE" id="PS50043"/>
    </source>
</evidence>
<dbReference type="PROSITE" id="PS50110">
    <property type="entry name" value="RESPONSE_REGULATORY"/>
    <property type="match status" value="1"/>
</dbReference>
<evidence type="ECO:0000256" key="2">
    <source>
        <dbReference type="ARBA" id="ARBA00023125"/>
    </source>
</evidence>
<evidence type="ECO:0000256" key="1">
    <source>
        <dbReference type="ARBA" id="ARBA00022553"/>
    </source>
</evidence>
<dbReference type="GO" id="GO:0006355">
    <property type="term" value="P:regulation of DNA-templated transcription"/>
    <property type="evidence" value="ECO:0007669"/>
    <property type="project" value="InterPro"/>
</dbReference>
<dbReference type="Proteomes" id="UP000027821">
    <property type="component" value="Unassembled WGS sequence"/>
</dbReference>
<reference evidence="6 7" key="1">
    <citation type="submission" date="2014-04" db="EMBL/GenBank/DDBJ databases">
        <title>Characterization and application of a salt tolerant electro-active bacterium.</title>
        <authorList>
            <person name="Yang L."/>
            <person name="Wei S."/>
            <person name="Tay Q.X.M."/>
        </authorList>
    </citation>
    <scope>NUCLEOTIDE SEQUENCE [LARGE SCALE GENOMIC DNA]</scope>
    <source>
        <strain evidence="6 7">LY1</strain>
    </source>
</reference>
<dbReference type="InterPro" id="IPR000792">
    <property type="entry name" value="Tscrpt_reg_LuxR_C"/>
</dbReference>
<evidence type="ECO:0000256" key="3">
    <source>
        <dbReference type="PROSITE-ProRule" id="PRU00169"/>
    </source>
</evidence>
<dbReference type="GO" id="GO:0000160">
    <property type="term" value="P:phosphorelay signal transduction system"/>
    <property type="evidence" value="ECO:0007669"/>
    <property type="project" value="InterPro"/>
</dbReference>
<proteinExistence type="predicted"/>
<gene>
    <name evidence="6" type="ORF">EL17_13615</name>
</gene>
<dbReference type="InterPro" id="IPR011006">
    <property type="entry name" value="CheY-like_superfamily"/>
</dbReference>
<dbReference type="InterPro" id="IPR016032">
    <property type="entry name" value="Sig_transdc_resp-reg_C-effctor"/>
</dbReference>
<dbReference type="PRINTS" id="PR00038">
    <property type="entry name" value="HTHLUXR"/>
</dbReference>
<organism evidence="6 7">
    <name type="scientific">Anditalea andensis</name>
    <dbReference type="NCBI Taxonomy" id="1048983"/>
    <lineage>
        <taxon>Bacteria</taxon>
        <taxon>Pseudomonadati</taxon>
        <taxon>Bacteroidota</taxon>
        <taxon>Cytophagia</taxon>
        <taxon>Cytophagales</taxon>
        <taxon>Cytophagaceae</taxon>
        <taxon>Anditalea</taxon>
    </lineage>
</organism>
<sequence length="208" mass="23952">MIKIVMVDDHKMFASGIAHLLEIETNFHIAGIFQNGEDVLSFVQSNDPDILLTDLNMPGMDGLDLIEQITLVCPKCKVIVLTMYEEKQIYKKCQKAGAKAYVLKDADPDELVYTIKEVFENRHVMNFHNTLKQVTDDFYTDVYKEKYKLSRRELQILKMIKNGEGNKKIAENLNLSIFTVETHRKNIHLKLDVNSGVELLKKAMDMNL</sequence>
<keyword evidence="7" id="KW-1185">Reference proteome</keyword>
<dbReference type="STRING" id="1048983.EL17_13615"/>
<dbReference type="Pfam" id="PF00196">
    <property type="entry name" value="GerE"/>
    <property type="match status" value="1"/>
</dbReference>
<evidence type="ECO:0000259" key="5">
    <source>
        <dbReference type="PROSITE" id="PS50110"/>
    </source>
</evidence>
<dbReference type="CDD" id="cd06170">
    <property type="entry name" value="LuxR_C_like"/>
    <property type="match status" value="1"/>
</dbReference>
<protein>
    <submittedName>
        <fullName evidence="6">LuxR family transcriptional regulator</fullName>
    </submittedName>
</protein>
<dbReference type="CDD" id="cd17535">
    <property type="entry name" value="REC_NarL-like"/>
    <property type="match status" value="1"/>
</dbReference>
<dbReference type="InterPro" id="IPR001789">
    <property type="entry name" value="Sig_transdc_resp-reg_receiver"/>
</dbReference>
<dbReference type="PANTHER" id="PTHR45566">
    <property type="entry name" value="HTH-TYPE TRANSCRIPTIONAL REGULATOR YHJB-RELATED"/>
    <property type="match status" value="1"/>
</dbReference>
<dbReference type="SMART" id="SM00448">
    <property type="entry name" value="REC"/>
    <property type="match status" value="1"/>
</dbReference>
<dbReference type="RefSeq" id="WP_035075316.1">
    <property type="nucleotide sequence ID" value="NZ_JMIH01000022.1"/>
</dbReference>
<feature type="domain" description="HTH luxR-type" evidence="4">
    <location>
        <begin position="142"/>
        <end position="207"/>
    </location>
</feature>
<evidence type="ECO:0000313" key="7">
    <source>
        <dbReference type="Proteomes" id="UP000027821"/>
    </source>
</evidence>
<evidence type="ECO:0000313" key="6">
    <source>
        <dbReference type="EMBL" id="KEO73375.1"/>
    </source>
</evidence>
<comment type="caution">
    <text evidence="6">The sequence shown here is derived from an EMBL/GenBank/DDBJ whole genome shotgun (WGS) entry which is preliminary data.</text>
</comment>
<keyword evidence="2" id="KW-0238">DNA-binding</keyword>
<feature type="modified residue" description="4-aspartylphosphate" evidence="3">
    <location>
        <position position="54"/>
    </location>
</feature>
<feature type="domain" description="Response regulatory" evidence="5">
    <location>
        <begin position="3"/>
        <end position="119"/>
    </location>
</feature>
<dbReference type="EMBL" id="JMIH01000022">
    <property type="protein sequence ID" value="KEO73375.1"/>
    <property type="molecule type" value="Genomic_DNA"/>
</dbReference>
<dbReference type="SMART" id="SM00421">
    <property type="entry name" value="HTH_LUXR"/>
    <property type="match status" value="1"/>
</dbReference>
<dbReference type="GO" id="GO:0003677">
    <property type="term" value="F:DNA binding"/>
    <property type="evidence" value="ECO:0007669"/>
    <property type="project" value="UniProtKB-KW"/>
</dbReference>
<dbReference type="SUPFAM" id="SSF52172">
    <property type="entry name" value="CheY-like"/>
    <property type="match status" value="1"/>
</dbReference>
<dbReference type="PANTHER" id="PTHR45566:SF2">
    <property type="entry name" value="NARL SUBFAMILY"/>
    <property type="match status" value="1"/>
</dbReference>
<dbReference type="Pfam" id="PF00072">
    <property type="entry name" value="Response_reg"/>
    <property type="match status" value="1"/>
</dbReference>
<keyword evidence="1 3" id="KW-0597">Phosphoprotein</keyword>
<dbReference type="OrthoDB" id="9797341at2"/>
<dbReference type="PROSITE" id="PS00622">
    <property type="entry name" value="HTH_LUXR_1"/>
    <property type="match status" value="1"/>
</dbReference>
<dbReference type="Gene3D" id="3.40.50.2300">
    <property type="match status" value="1"/>
</dbReference>
<dbReference type="InterPro" id="IPR051015">
    <property type="entry name" value="EvgA-like"/>
</dbReference>
<dbReference type="PROSITE" id="PS50043">
    <property type="entry name" value="HTH_LUXR_2"/>
    <property type="match status" value="1"/>
</dbReference>
<accession>A0A074KYR1</accession>
<name>A0A074KYR1_9BACT</name>
<dbReference type="AlphaFoldDB" id="A0A074KYR1"/>
<dbReference type="InterPro" id="IPR058245">
    <property type="entry name" value="NreC/VraR/RcsB-like_REC"/>
</dbReference>
<dbReference type="eggNOG" id="COG2197">
    <property type="taxonomic scope" value="Bacteria"/>
</dbReference>